<evidence type="ECO:0000256" key="4">
    <source>
        <dbReference type="SAM" id="MobiDB-lite"/>
    </source>
</evidence>
<feature type="compositionally biased region" description="Basic and acidic residues" evidence="4">
    <location>
        <begin position="52"/>
        <end position="61"/>
    </location>
</feature>
<dbReference type="eggNOG" id="COG0834">
    <property type="taxonomic scope" value="Bacteria"/>
</dbReference>
<keyword evidence="3 5" id="KW-0732">Signal</keyword>
<dbReference type="CDD" id="cd13690">
    <property type="entry name" value="PBP2_GluB"/>
    <property type="match status" value="1"/>
</dbReference>
<dbReference type="OrthoDB" id="9807888at2"/>
<dbReference type="Gene3D" id="3.40.190.10">
    <property type="entry name" value="Periplasmic binding protein-like II"/>
    <property type="match status" value="2"/>
</dbReference>
<keyword evidence="8" id="KW-1185">Reference proteome</keyword>
<evidence type="ECO:0000256" key="1">
    <source>
        <dbReference type="ARBA" id="ARBA00010333"/>
    </source>
</evidence>
<dbReference type="STRING" id="159449.B4N89_34070"/>
<proteinExistence type="inferred from homology"/>
<accession>A0A1T3NQU6</accession>
<feature type="domain" description="Solute-binding protein family 3/N-terminal" evidence="6">
    <location>
        <begin position="82"/>
        <end position="304"/>
    </location>
</feature>
<dbReference type="InterPro" id="IPR001638">
    <property type="entry name" value="Solute-binding_3/MltF_N"/>
</dbReference>
<dbReference type="GO" id="GO:0005576">
    <property type="term" value="C:extracellular region"/>
    <property type="evidence" value="ECO:0007669"/>
    <property type="project" value="TreeGrafter"/>
</dbReference>
<evidence type="ECO:0000313" key="7">
    <source>
        <dbReference type="EMBL" id="OPC79115.1"/>
    </source>
</evidence>
<dbReference type="Proteomes" id="UP000190037">
    <property type="component" value="Unassembled WGS sequence"/>
</dbReference>
<dbReference type="EMBL" id="MWQN01000002">
    <property type="protein sequence ID" value="OPC79115.1"/>
    <property type="molecule type" value="Genomic_DNA"/>
</dbReference>
<dbReference type="SMART" id="SM00062">
    <property type="entry name" value="PBPb"/>
    <property type="match status" value="1"/>
</dbReference>
<reference evidence="7 8" key="1">
    <citation type="submission" date="2017-03" db="EMBL/GenBank/DDBJ databases">
        <title>Draft genome sequence of Streptomyces scabrisporus NF3, endophyte isolated from Amphipterygium adstringens.</title>
        <authorList>
            <person name="Vazquez M."/>
            <person name="Ceapa C.D."/>
            <person name="Rodriguez Luna D."/>
            <person name="Sanchez Esquivel S."/>
        </authorList>
    </citation>
    <scope>NUCLEOTIDE SEQUENCE [LARGE SCALE GENOMIC DNA]</scope>
    <source>
        <strain evidence="7 8">NF3</strain>
    </source>
</reference>
<dbReference type="SUPFAM" id="SSF53850">
    <property type="entry name" value="Periplasmic binding protein-like II"/>
    <property type="match status" value="1"/>
</dbReference>
<keyword evidence="2" id="KW-0813">Transport</keyword>
<sequence length="321" mass="33353">MSGFPLRRPRSGASSRRLRTAVPAVLAALSLSVLAACSSDSSSDAVPGGKPAGEDVAKKAEGAPDAAILPGSTMAKIKERGYLIVGGSQDAPLWSQLNPISGKTDGFDAEMGRLLAKYIIGKPEVKIVSSATETREALLQNGTVDVVFQTYTITPKRAEQVAFAGPYYSSGQAILTKKGASGIKTPADLNGKTVIAGANTPAIAAIKQVAPDAKVVTFGSDPECVTALRQGRGDAYVQDQALLVADVKQNPDTTVVGEPFTSDPYGIGLKKDDAAFKTFVNDWLRKIGQDGSWQTVWKQTLGTVVEGNPPTPPAIGGVPGS</sequence>
<dbReference type="AlphaFoldDB" id="A0A1T3NQU6"/>
<comment type="caution">
    <text evidence="7">The sequence shown here is derived from an EMBL/GenBank/DDBJ whole genome shotgun (WGS) entry which is preliminary data.</text>
</comment>
<feature type="signal peptide" evidence="5">
    <location>
        <begin position="1"/>
        <end position="35"/>
    </location>
</feature>
<name>A0A1T3NQU6_9ACTN</name>
<feature type="region of interest" description="Disordered" evidence="4">
    <location>
        <begin position="39"/>
        <end position="61"/>
    </location>
</feature>
<dbReference type="InterPro" id="IPR051455">
    <property type="entry name" value="Bact_solute-bind_prot3"/>
</dbReference>
<evidence type="ECO:0000259" key="6">
    <source>
        <dbReference type="SMART" id="SM00062"/>
    </source>
</evidence>
<organism evidence="7 8">
    <name type="scientific">Embleya scabrispora</name>
    <dbReference type="NCBI Taxonomy" id="159449"/>
    <lineage>
        <taxon>Bacteria</taxon>
        <taxon>Bacillati</taxon>
        <taxon>Actinomycetota</taxon>
        <taxon>Actinomycetes</taxon>
        <taxon>Kitasatosporales</taxon>
        <taxon>Streptomycetaceae</taxon>
        <taxon>Embleya</taxon>
    </lineage>
</organism>
<dbReference type="RefSeq" id="WP_078980331.1">
    <property type="nucleotide sequence ID" value="NZ_MWQN01000002.1"/>
</dbReference>
<dbReference type="PANTHER" id="PTHR30085">
    <property type="entry name" value="AMINO ACID ABC TRANSPORTER PERMEASE"/>
    <property type="match status" value="1"/>
</dbReference>
<evidence type="ECO:0000313" key="8">
    <source>
        <dbReference type="Proteomes" id="UP000190037"/>
    </source>
</evidence>
<evidence type="ECO:0000256" key="5">
    <source>
        <dbReference type="SAM" id="SignalP"/>
    </source>
</evidence>
<feature type="chain" id="PRO_5038622834" evidence="5">
    <location>
        <begin position="36"/>
        <end position="321"/>
    </location>
</feature>
<dbReference type="PANTHER" id="PTHR30085:SF6">
    <property type="entry name" value="ABC TRANSPORTER GLUTAMINE-BINDING PROTEIN GLNH"/>
    <property type="match status" value="1"/>
</dbReference>
<dbReference type="GO" id="GO:0030288">
    <property type="term" value="C:outer membrane-bounded periplasmic space"/>
    <property type="evidence" value="ECO:0007669"/>
    <property type="project" value="TreeGrafter"/>
</dbReference>
<protein>
    <submittedName>
        <fullName evidence="7">ABC transporter substrate-binding protein</fullName>
    </submittedName>
</protein>
<evidence type="ECO:0000256" key="2">
    <source>
        <dbReference type="ARBA" id="ARBA00022448"/>
    </source>
</evidence>
<dbReference type="GO" id="GO:0006865">
    <property type="term" value="P:amino acid transport"/>
    <property type="evidence" value="ECO:0007669"/>
    <property type="project" value="TreeGrafter"/>
</dbReference>
<dbReference type="Pfam" id="PF00497">
    <property type="entry name" value="SBP_bac_3"/>
    <property type="match status" value="1"/>
</dbReference>
<comment type="similarity">
    <text evidence="1">Belongs to the bacterial solute-binding protein 3 family.</text>
</comment>
<evidence type="ECO:0000256" key="3">
    <source>
        <dbReference type="ARBA" id="ARBA00022729"/>
    </source>
</evidence>
<gene>
    <name evidence="7" type="ORF">B4N89_34070</name>
</gene>